<evidence type="ECO:0000256" key="2">
    <source>
        <dbReference type="ARBA" id="ARBA00022801"/>
    </source>
</evidence>
<dbReference type="SUPFAM" id="SSF56219">
    <property type="entry name" value="DNase I-like"/>
    <property type="match status" value="1"/>
</dbReference>
<dbReference type="AlphaFoldDB" id="A0AAV7K4J5"/>
<name>A0AAV7K4J5_9METZ</name>
<keyword evidence="4" id="KW-1185">Reference proteome</keyword>
<evidence type="ECO:0000256" key="1">
    <source>
        <dbReference type="ARBA" id="ARBA00022722"/>
    </source>
</evidence>
<sequence>MVYQISALEIQQNTCPTLKVASFSFDSFDSDKCRNKEILETIVTTIKRYDIVLLVGLTDPDNSVNNVTNTLLHQLNSTLPKTSGYKQVISIRLDSYQYPVYKGGFMRSPFSALFLPTNCSSCSSFWLQAIHAYSKDTYNELQSLYYTFRSNYLTFGTTDGIILGNLNADCSYLSDDEFKKLYFYTDPSFSFGLKKRINSTSVYQNHTCTYDNFVFYETILGGISDIQVYNFSRVLGIDLSRSLAISKHYPIEMKIKACALDY</sequence>
<dbReference type="PANTHER" id="PTHR11371">
    <property type="entry name" value="DEOXYRIBONUCLEASE"/>
    <property type="match status" value="1"/>
</dbReference>
<dbReference type="InterPro" id="IPR016202">
    <property type="entry name" value="DNase_I"/>
</dbReference>
<evidence type="ECO:0000313" key="4">
    <source>
        <dbReference type="Proteomes" id="UP001165289"/>
    </source>
</evidence>
<organism evidence="3 4">
    <name type="scientific">Oopsacas minuta</name>
    <dbReference type="NCBI Taxonomy" id="111878"/>
    <lineage>
        <taxon>Eukaryota</taxon>
        <taxon>Metazoa</taxon>
        <taxon>Porifera</taxon>
        <taxon>Hexactinellida</taxon>
        <taxon>Hexasterophora</taxon>
        <taxon>Lyssacinosida</taxon>
        <taxon>Leucopsacidae</taxon>
        <taxon>Oopsacas</taxon>
    </lineage>
</organism>
<dbReference type="GO" id="GO:0003677">
    <property type="term" value="F:DNA binding"/>
    <property type="evidence" value="ECO:0007669"/>
    <property type="project" value="TreeGrafter"/>
</dbReference>
<reference evidence="3 4" key="1">
    <citation type="journal article" date="2023" name="BMC Biol.">
        <title>The compact genome of the sponge Oopsacas minuta (Hexactinellida) is lacking key metazoan core genes.</title>
        <authorList>
            <person name="Santini S."/>
            <person name="Schenkelaars Q."/>
            <person name="Jourda C."/>
            <person name="Duchesne M."/>
            <person name="Belahbib H."/>
            <person name="Rocher C."/>
            <person name="Selva M."/>
            <person name="Riesgo A."/>
            <person name="Vervoort M."/>
            <person name="Leys S.P."/>
            <person name="Kodjabachian L."/>
            <person name="Le Bivic A."/>
            <person name="Borchiellini C."/>
            <person name="Claverie J.M."/>
            <person name="Renard E."/>
        </authorList>
    </citation>
    <scope>NUCLEOTIDE SEQUENCE [LARGE SCALE GENOMIC DNA]</scope>
    <source>
        <strain evidence="3">SPO-2</strain>
    </source>
</reference>
<dbReference type="Proteomes" id="UP001165289">
    <property type="component" value="Unassembled WGS sequence"/>
</dbReference>
<dbReference type="InterPro" id="IPR036691">
    <property type="entry name" value="Endo/exonu/phosph_ase_sf"/>
</dbReference>
<proteinExistence type="predicted"/>
<dbReference type="Gene3D" id="3.60.10.10">
    <property type="entry name" value="Endonuclease/exonuclease/phosphatase"/>
    <property type="match status" value="1"/>
</dbReference>
<dbReference type="PANTHER" id="PTHR11371:SF31">
    <property type="entry name" value="EXTRACELLULAR NUCLEASE"/>
    <property type="match status" value="1"/>
</dbReference>
<keyword evidence="2" id="KW-0378">Hydrolase</keyword>
<keyword evidence="1" id="KW-0540">Nuclease</keyword>
<protein>
    <submittedName>
        <fullName evidence="3">Deoxyribonuclease-1-like 2</fullName>
    </submittedName>
</protein>
<gene>
    <name evidence="3" type="ORF">LOD99_1957</name>
</gene>
<evidence type="ECO:0000313" key="3">
    <source>
        <dbReference type="EMBL" id="KAI6655816.1"/>
    </source>
</evidence>
<comment type="caution">
    <text evidence="3">The sequence shown here is derived from an EMBL/GenBank/DDBJ whole genome shotgun (WGS) entry which is preliminary data.</text>
</comment>
<dbReference type="GO" id="GO:0004530">
    <property type="term" value="F:deoxyribonuclease I activity"/>
    <property type="evidence" value="ECO:0007669"/>
    <property type="project" value="TreeGrafter"/>
</dbReference>
<dbReference type="GO" id="GO:0006308">
    <property type="term" value="P:DNA catabolic process"/>
    <property type="evidence" value="ECO:0007669"/>
    <property type="project" value="InterPro"/>
</dbReference>
<dbReference type="EMBL" id="JAKMXF010000177">
    <property type="protein sequence ID" value="KAI6655816.1"/>
    <property type="molecule type" value="Genomic_DNA"/>
</dbReference>
<dbReference type="GO" id="GO:0005634">
    <property type="term" value="C:nucleus"/>
    <property type="evidence" value="ECO:0007669"/>
    <property type="project" value="TreeGrafter"/>
</dbReference>
<accession>A0AAV7K4J5</accession>
<dbReference type="SMART" id="SM00476">
    <property type="entry name" value="DNaseIc"/>
    <property type="match status" value="1"/>
</dbReference>